<name>A0A4Q7TUE5_9MICO</name>
<feature type="transmembrane region" description="Helical" evidence="1">
    <location>
        <begin position="37"/>
        <end position="61"/>
    </location>
</feature>
<dbReference type="EMBL" id="SGXT01000011">
    <property type="protein sequence ID" value="RZT63920.1"/>
    <property type="molecule type" value="Genomic_DNA"/>
</dbReference>
<keyword evidence="3" id="KW-1185">Reference proteome</keyword>
<evidence type="ECO:0000313" key="3">
    <source>
        <dbReference type="Proteomes" id="UP000292408"/>
    </source>
</evidence>
<feature type="transmembrane region" description="Helical" evidence="1">
    <location>
        <begin position="106"/>
        <end position="127"/>
    </location>
</feature>
<evidence type="ECO:0000313" key="2">
    <source>
        <dbReference type="EMBL" id="RZT63920.1"/>
    </source>
</evidence>
<dbReference type="AlphaFoldDB" id="A0A4Q7TUE5"/>
<gene>
    <name evidence="2" type="ORF">EV140_0150</name>
</gene>
<keyword evidence="1" id="KW-0812">Transmembrane</keyword>
<comment type="caution">
    <text evidence="2">The sequence shown here is derived from an EMBL/GenBank/DDBJ whole genome shotgun (WGS) entry which is preliminary data.</text>
</comment>
<evidence type="ECO:0000256" key="1">
    <source>
        <dbReference type="SAM" id="Phobius"/>
    </source>
</evidence>
<proteinExistence type="predicted"/>
<accession>A0A4Q7TUE5</accession>
<feature type="transmembrane region" description="Helical" evidence="1">
    <location>
        <begin position="73"/>
        <end position="90"/>
    </location>
</feature>
<organism evidence="2 3">
    <name type="scientific">Microcella alkaliphila</name>
    <dbReference type="NCBI Taxonomy" id="279828"/>
    <lineage>
        <taxon>Bacteria</taxon>
        <taxon>Bacillati</taxon>
        <taxon>Actinomycetota</taxon>
        <taxon>Actinomycetes</taxon>
        <taxon>Micrococcales</taxon>
        <taxon>Microbacteriaceae</taxon>
        <taxon>Microcella</taxon>
    </lineage>
</organism>
<sequence length="211" mass="22115">MLAVSPLVVPVVMTLLGVALTAGNVAALPVLVAERNLLVLGGSLAAISVLSVVYLIVAVVIDRRRLVSLGHTHRASAWWILLGPFIYLIARTVRVVRESGKGTAPLWVFIATSVVITSLVIAAPFVVPRSATIAEMRAVESRITADLASEALVAQVLCPDSADARIGSTFRCDALDDAGSVVGLITVRWAGINGAIEYSLELAGLPAELEN</sequence>
<evidence type="ECO:0008006" key="4">
    <source>
        <dbReference type="Google" id="ProtNLM"/>
    </source>
</evidence>
<keyword evidence="1" id="KW-0472">Membrane</keyword>
<keyword evidence="1" id="KW-1133">Transmembrane helix</keyword>
<protein>
    <recommendedName>
        <fullName evidence="4">DUF4333 domain-containing protein</fullName>
    </recommendedName>
</protein>
<reference evidence="2 3" key="1">
    <citation type="journal article" date="2015" name="Stand. Genomic Sci.">
        <title>Genomic Encyclopedia of Bacterial and Archaeal Type Strains, Phase III: the genomes of soil and plant-associated and newly described type strains.</title>
        <authorList>
            <person name="Whitman W.B."/>
            <person name="Woyke T."/>
            <person name="Klenk H.P."/>
            <person name="Zhou Y."/>
            <person name="Lilburn T.G."/>
            <person name="Beck B.J."/>
            <person name="De Vos P."/>
            <person name="Vandamme P."/>
            <person name="Eisen J.A."/>
            <person name="Garrity G."/>
            <person name="Hugenholtz P."/>
            <person name="Kyrpides N.C."/>
        </authorList>
    </citation>
    <scope>NUCLEOTIDE SEQUENCE [LARGE SCALE GENOMIC DNA]</scope>
    <source>
        <strain evidence="2 3">AC4r</strain>
    </source>
</reference>
<dbReference type="Proteomes" id="UP000292408">
    <property type="component" value="Unassembled WGS sequence"/>
</dbReference>